<dbReference type="OMA" id="NRDYGAS"/>
<organism evidence="2 3">
    <name type="scientific">Grifola frondosa</name>
    <name type="common">Maitake</name>
    <name type="synonym">Polyporus frondosus</name>
    <dbReference type="NCBI Taxonomy" id="5627"/>
    <lineage>
        <taxon>Eukaryota</taxon>
        <taxon>Fungi</taxon>
        <taxon>Dikarya</taxon>
        <taxon>Basidiomycota</taxon>
        <taxon>Agaricomycotina</taxon>
        <taxon>Agaricomycetes</taxon>
        <taxon>Polyporales</taxon>
        <taxon>Grifolaceae</taxon>
        <taxon>Grifola</taxon>
    </lineage>
</organism>
<gene>
    <name evidence="2" type="ORF">A0H81_13714</name>
</gene>
<evidence type="ECO:0000313" key="3">
    <source>
        <dbReference type="Proteomes" id="UP000092993"/>
    </source>
</evidence>
<comment type="caution">
    <text evidence="2">The sequence shown here is derived from an EMBL/GenBank/DDBJ whole genome shotgun (WGS) entry which is preliminary data.</text>
</comment>
<proteinExistence type="predicted"/>
<dbReference type="EMBL" id="LUGG01000032">
    <property type="protein sequence ID" value="OBZ66146.1"/>
    <property type="molecule type" value="Genomic_DNA"/>
</dbReference>
<feature type="compositionally biased region" description="Polar residues" evidence="1">
    <location>
        <begin position="1"/>
        <end position="24"/>
    </location>
</feature>
<evidence type="ECO:0000313" key="2">
    <source>
        <dbReference type="EMBL" id="OBZ66146.1"/>
    </source>
</evidence>
<dbReference type="OrthoDB" id="5415522at2759"/>
<evidence type="ECO:0000256" key="1">
    <source>
        <dbReference type="SAM" id="MobiDB-lite"/>
    </source>
</evidence>
<keyword evidence="3" id="KW-1185">Reference proteome</keyword>
<dbReference type="Proteomes" id="UP000092993">
    <property type="component" value="Unassembled WGS sequence"/>
</dbReference>
<dbReference type="AlphaFoldDB" id="A0A1C7LPJ4"/>
<protein>
    <submittedName>
        <fullName evidence="2">Uncharacterized protein</fullName>
    </submittedName>
</protein>
<feature type="compositionally biased region" description="Polar residues" evidence="1">
    <location>
        <begin position="48"/>
        <end position="57"/>
    </location>
</feature>
<dbReference type="STRING" id="5627.A0A1C7LPJ4"/>
<feature type="region of interest" description="Disordered" evidence="1">
    <location>
        <begin position="1"/>
        <end position="81"/>
    </location>
</feature>
<accession>A0A1C7LPJ4</accession>
<feature type="compositionally biased region" description="Basic and acidic residues" evidence="1">
    <location>
        <begin position="25"/>
        <end position="41"/>
    </location>
</feature>
<reference evidence="2 3" key="1">
    <citation type="submission" date="2016-03" db="EMBL/GenBank/DDBJ databases">
        <title>Whole genome sequencing of Grifola frondosa 9006-11.</title>
        <authorList>
            <person name="Min B."/>
            <person name="Park H."/>
            <person name="Kim J.-G."/>
            <person name="Cho H."/>
            <person name="Oh Y.-L."/>
            <person name="Kong W.-S."/>
            <person name="Choi I.-G."/>
        </authorList>
    </citation>
    <scope>NUCLEOTIDE SEQUENCE [LARGE SCALE GENOMIC DNA]</scope>
    <source>
        <strain evidence="2 3">9006-11</strain>
    </source>
</reference>
<sequence>MPHNSYTGEDYNVTSRGVNDQGNSYDHRVSSAGDHSYHYSNKDGGYYYQNSDSSRYYNSGDGYSRHTAADGSVTERTANTK</sequence>
<name>A0A1C7LPJ4_GRIFR</name>